<dbReference type="Proteomes" id="UP000578449">
    <property type="component" value="Unassembled WGS sequence"/>
</dbReference>
<evidence type="ECO:0000313" key="2">
    <source>
        <dbReference type="EMBL" id="MBB5132538.1"/>
    </source>
</evidence>
<protein>
    <submittedName>
        <fullName evidence="2">Pimeloyl-ACP methyl ester carboxylesterase</fullName>
    </submittedName>
</protein>
<dbReference type="PANTHER" id="PTHR37017">
    <property type="entry name" value="AB HYDROLASE-1 DOMAIN-CONTAINING PROTEIN-RELATED"/>
    <property type="match status" value="1"/>
</dbReference>
<dbReference type="PANTHER" id="PTHR37017:SF11">
    <property type="entry name" value="ESTERASE_LIPASE_THIOESTERASE DOMAIN-CONTAINING PROTEIN"/>
    <property type="match status" value="1"/>
</dbReference>
<dbReference type="EMBL" id="JACHGN010000004">
    <property type="protein sequence ID" value="MBB5132538.1"/>
    <property type="molecule type" value="Genomic_DNA"/>
</dbReference>
<dbReference type="InterPro" id="IPR052897">
    <property type="entry name" value="Sec-Metab_Biosynth_Hydrolase"/>
</dbReference>
<dbReference type="AlphaFoldDB" id="A0A840NYH4"/>
<dbReference type="RefSeq" id="WP_185049522.1">
    <property type="nucleotide sequence ID" value="NZ_BAABIX010000003.1"/>
</dbReference>
<comment type="caution">
    <text evidence="2">The sequence shown here is derived from an EMBL/GenBank/DDBJ whole genome shotgun (WGS) entry which is preliminary data.</text>
</comment>
<proteinExistence type="predicted"/>
<reference evidence="2 3" key="1">
    <citation type="submission" date="2020-08" db="EMBL/GenBank/DDBJ databases">
        <title>Genomic Encyclopedia of Type Strains, Phase IV (KMG-IV): sequencing the most valuable type-strain genomes for metagenomic binning, comparative biology and taxonomic classification.</title>
        <authorList>
            <person name="Goeker M."/>
        </authorList>
    </citation>
    <scope>NUCLEOTIDE SEQUENCE [LARGE SCALE GENOMIC DNA]</scope>
    <source>
        <strain evidence="2 3">DSM 45615</strain>
    </source>
</reference>
<feature type="domain" description="AB hydrolase-1" evidence="1">
    <location>
        <begin position="49"/>
        <end position="291"/>
    </location>
</feature>
<accession>A0A840NYH4</accession>
<dbReference type="Gene3D" id="3.40.50.1820">
    <property type="entry name" value="alpha/beta hydrolase"/>
    <property type="match status" value="1"/>
</dbReference>
<keyword evidence="3" id="KW-1185">Reference proteome</keyword>
<name>A0A840NYH4_9ACTN</name>
<evidence type="ECO:0000259" key="1">
    <source>
        <dbReference type="Pfam" id="PF12697"/>
    </source>
</evidence>
<dbReference type="SUPFAM" id="SSF53474">
    <property type="entry name" value="alpha/beta-Hydrolases"/>
    <property type="match status" value="1"/>
</dbReference>
<gene>
    <name evidence="2" type="ORF">HNP84_002254</name>
</gene>
<dbReference type="Pfam" id="PF12697">
    <property type="entry name" value="Abhydrolase_6"/>
    <property type="match status" value="1"/>
</dbReference>
<sequence length="310" mass="32366">MGITRRGAITTGGAVLAASLTASVPARRRGVVTFVFVTGANGSAQADPELALRGHRTVAVELPGHGPEATQFTAAYQAPQDLAALAAAPSPMAGITLADYVAATVAVVRRAARHGPVILVGGSMGGATITGAANAVPELIDRLVYVSAFCCAKLRSIEECLATPEARTSRFGAILPGAVGDPAKLGAVRINWRTADRTFLNGVKQALMADASEAEFLAMLNSSLPDDTLHVSGADARGRPGTWGRVPRTYIRHSRDACIPPALQDRMIREADELNPRNRFDVHTVAATHAPTRGAWGKIVEILDGLAKAL</sequence>
<dbReference type="GO" id="GO:0003824">
    <property type="term" value="F:catalytic activity"/>
    <property type="evidence" value="ECO:0007669"/>
    <property type="project" value="UniProtKB-ARBA"/>
</dbReference>
<dbReference type="InterPro" id="IPR029058">
    <property type="entry name" value="AB_hydrolase_fold"/>
</dbReference>
<dbReference type="InterPro" id="IPR000073">
    <property type="entry name" value="AB_hydrolase_1"/>
</dbReference>
<evidence type="ECO:0000313" key="3">
    <source>
        <dbReference type="Proteomes" id="UP000578449"/>
    </source>
</evidence>
<organism evidence="2 3">
    <name type="scientific">Thermocatellispora tengchongensis</name>
    <dbReference type="NCBI Taxonomy" id="1073253"/>
    <lineage>
        <taxon>Bacteria</taxon>
        <taxon>Bacillati</taxon>
        <taxon>Actinomycetota</taxon>
        <taxon>Actinomycetes</taxon>
        <taxon>Streptosporangiales</taxon>
        <taxon>Streptosporangiaceae</taxon>
        <taxon>Thermocatellispora</taxon>
    </lineage>
</organism>